<dbReference type="OrthoDB" id="852287at2759"/>
<gene>
    <name evidence="1" type="ORF">JCGZ_20150</name>
</gene>
<evidence type="ECO:0000313" key="2">
    <source>
        <dbReference type="Proteomes" id="UP000027138"/>
    </source>
</evidence>
<accession>A0A067K5G8</accession>
<sequence length="143" mass="16229">MQSAEHYLDLLYKMWSIGKKQRCASDDVWASWQQTWSNPEYVRKREIMSRNRLNKTGGKGASPSRHTGGSISAAKIIEKLVFTFISTKDDDGVTFIDRRAELVRDNHTTGRESYCISDSDCRTHKALASRATPVEPEACTEEI</sequence>
<evidence type="ECO:0000313" key="1">
    <source>
        <dbReference type="EMBL" id="KDP27510.1"/>
    </source>
</evidence>
<dbReference type="Proteomes" id="UP000027138">
    <property type="component" value="Unassembled WGS sequence"/>
</dbReference>
<dbReference type="EMBL" id="KK914829">
    <property type="protein sequence ID" value="KDP27510.1"/>
    <property type="molecule type" value="Genomic_DNA"/>
</dbReference>
<proteinExistence type="predicted"/>
<organism evidence="1 2">
    <name type="scientific">Jatropha curcas</name>
    <name type="common">Barbados nut</name>
    <dbReference type="NCBI Taxonomy" id="180498"/>
    <lineage>
        <taxon>Eukaryota</taxon>
        <taxon>Viridiplantae</taxon>
        <taxon>Streptophyta</taxon>
        <taxon>Embryophyta</taxon>
        <taxon>Tracheophyta</taxon>
        <taxon>Spermatophyta</taxon>
        <taxon>Magnoliopsida</taxon>
        <taxon>eudicotyledons</taxon>
        <taxon>Gunneridae</taxon>
        <taxon>Pentapetalae</taxon>
        <taxon>rosids</taxon>
        <taxon>fabids</taxon>
        <taxon>Malpighiales</taxon>
        <taxon>Euphorbiaceae</taxon>
        <taxon>Crotonoideae</taxon>
        <taxon>Jatropheae</taxon>
        <taxon>Jatropha</taxon>
    </lineage>
</organism>
<keyword evidence="2" id="KW-1185">Reference proteome</keyword>
<name>A0A067K5G8_JATCU</name>
<protein>
    <submittedName>
        <fullName evidence="1">Uncharacterized protein</fullName>
    </submittedName>
</protein>
<reference evidence="1 2" key="1">
    <citation type="journal article" date="2014" name="PLoS ONE">
        <title>Global Analysis of Gene Expression Profiles in Physic Nut (Jatropha curcas L.) Seedlings Exposed to Salt Stress.</title>
        <authorList>
            <person name="Zhang L."/>
            <person name="Zhang C."/>
            <person name="Wu P."/>
            <person name="Chen Y."/>
            <person name="Li M."/>
            <person name="Jiang H."/>
            <person name="Wu G."/>
        </authorList>
    </citation>
    <scope>NUCLEOTIDE SEQUENCE [LARGE SCALE GENOMIC DNA]</scope>
    <source>
        <strain evidence="2">cv. GZQX0401</strain>
        <tissue evidence="1">Young leaves</tissue>
    </source>
</reference>
<dbReference type="AlphaFoldDB" id="A0A067K5G8"/>